<evidence type="ECO:0000313" key="3">
    <source>
        <dbReference type="Proteomes" id="UP000509418"/>
    </source>
</evidence>
<dbReference type="EMBL" id="CP056041">
    <property type="protein sequence ID" value="QKZ16205.1"/>
    <property type="molecule type" value="Genomic_DNA"/>
</dbReference>
<accession>A0A7I0NT12</accession>
<evidence type="ECO:0000256" key="1">
    <source>
        <dbReference type="SAM" id="MobiDB-lite"/>
    </source>
</evidence>
<organism evidence="2 3">
    <name type="scientific">Streptomyces chartreusis</name>
    <dbReference type="NCBI Taxonomy" id="1969"/>
    <lineage>
        <taxon>Bacteria</taxon>
        <taxon>Bacillati</taxon>
        <taxon>Actinomycetota</taxon>
        <taxon>Actinomycetes</taxon>
        <taxon>Kitasatosporales</taxon>
        <taxon>Streptomycetaceae</taxon>
        <taxon>Streptomyces</taxon>
    </lineage>
</organism>
<feature type="region of interest" description="Disordered" evidence="1">
    <location>
        <begin position="149"/>
        <end position="170"/>
    </location>
</feature>
<sequence length="406" mass="40973">MPAPLRPEFHEGQYLAADDVSAIVRYGRDAAARHHRHLHTWGISSGLDVSQQPREDAPEYRRVVVAPGTLVDPSGREIVVPAPLALSTAAQAGGIADPDDPSPRPLILMWNDVPSGVSQSSGACGGAAEGAAPRAEEGFALLVGAPGDELDLADQQPPPPDAGPDRLGDGERGRVLVGFVTWGGGVGGGFTGVLAEANGIGRRYAGVLADRVSARGGTLELAAEPRPVAGRVGVRIGGTDGSLDVGRFSAAGAISPSLRVLSDGSTSLKGNVTIDGGLTVTGAVDSPLVSGSVLAQSGSATHGVLLPLPPGVTQDQVTSGDVVLHIQVTPVAQASDAPARGGGLAWNRGGALPAVLRCEVDAARRLVCLIAWYGISGPAAAGFGSPVVLPGRARYLVLAAAAREPS</sequence>
<proteinExistence type="predicted"/>
<name>A0A7I0NT12_STRCX</name>
<dbReference type="AlphaFoldDB" id="A0A7I0NT12"/>
<evidence type="ECO:0000313" key="2">
    <source>
        <dbReference type="EMBL" id="QKZ16205.1"/>
    </source>
</evidence>
<reference evidence="2 3" key="1">
    <citation type="submission" date="2020-06" db="EMBL/GenBank/DDBJ databases">
        <title>Genome mining for natural products.</title>
        <authorList>
            <person name="Zhang B."/>
            <person name="Shi J."/>
            <person name="Ge H."/>
        </authorList>
    </citation>
    <scope>NUCLEOTIDE SEQUENCE [LARGE SCALE GENOMIC DNA]</scope>
    <source>
        <strain evidence="2 3">NA02069</strain>
    </source>
</reference>
<keyword evidence="3" id="KW-1185">Reference proteome</keyword>
<dbReference type="Proteomes" id="UP000509418">
    <property type="component" value="Chromosome"/>
</dbReference>
<protein>
    <submittedName>
        <fullName evidence="2">Uncharacterized protein</fullName>
    </submittedName>
</protein>
<dbReference type="RefSeq" id="WP_176573889.1">
    <property type="nucleotide sequence ID" value="NZ_CBDRGH010000018.1"/>
</dbReference>
<gene>
    <name evidence="2" type="ORF">HUT05_01735</name>
</gene>